<dbReference type="RefSeq" id="WP_179633442.1">
    <property type="nucleotide sequence ID" value="NZ_CAXYYM010000030.1"/>
</dbReference>
<organism evidence="2 3">
    <name type="scientific">Sphaerotilus montanus</name>
    <dbReference type="NCBI Taxonomy" id="522889"/>
    <lineage>
        <taxon>Bacteria</taxon>
        <taxon>Pseudomonadati</taxon>
        <taxon>Pseudomonadota</taxon>
        <taxon>Betaproteobacteria</taxon>
        <taxon>Burkholderiales</taxon>
        <taxon>Sphaerotilaceae</taxon>
        <taxon>Sphaerotilus</taxon>
    </lineage>
</organism>
<dbReference type="EMBL" id="JACCFH010000001">
    <property type="protein sequence ID" value="NYG32561.1"/>
    <property type="molecule type" value="Genomic_DNA"/>
</dbReference>
<accession>A0A7Y9U6F0</accession>
<gene>
    <name evidence="2" type="ORF">BDD16_001547</name>
</gene>
<dbReference type="InterPro" id="IPR058575">
    <property type="entry name" value="NTP_transf_8_dom"/>
</dbReference>
<proteinExistence type="predicted"/>
<dbReference type="Pfam" id="PF12281">
    <property type="entry name" value="NTP_transf_8"/>
    <property type="match status" value="1"/>
</dbReference>
<dbReference type="Proteomes" id="UP000518288">
    <property type="component" value="Unassembled WGS sequence"/>
</dbReference>
<dbReference type="AlphaFoldDB" id="A0A7Y9U6F0"/>
<sequence length="317" mass="35758">MSQIIDLREDQARQFIDAETVFLELLRIRREAAEVRGSMLWREIKGTEYLIRTSARGGQTSLGSKSAQTATIFDSFMARKGMCERRLADLNAAAQVQQRLNKALRVGRVPDLVVRVLNAIDDLGLATHFTTVGTHALYAYESAAGARFMPEAMATQDIDLLFDTRKRIGFVTQMRRLDTSFIGALRKADPTFRVKSDQLQTAINASGFEVDVIRRVAREGDPHPLRLSDHEDDLWAVQIDTGNKILSAQRFSQVVVSVTGRMAVMHTMHPLAFIQIKRQIATRANRDPRKRHKDALQADLVEQLLHSHLPQHLPVAR</sequence>
<protein>
    <recommendedName>
        <fullName evidence="1">Nucleotidyltransferase-like domain-containing protein</fullName>
    </recommendedName>
</protein>
<evidence type="ECO:0000313" key="3">
    <source>
        <dbReference type="Proteomes" id="UP000518288"/>
    </source>
</evidence>
<evidence type="ECO:0000259" key="1">
    <source>
        <dbReference type="Pfam" id="PF12281"/>
    </source>
</evidence>
<reference evidence="2 3" key="1">
    <citation type="submission" date="2020-07" db="EMBL/GenBank/DDBJ databases">
        <title>Genomic Encyclopedia of Archaeal and Bacterial Type Strains, Phase II (KMG-II): from individual species to whole genera.</title>
        <authorList>
            <person name="Goeker M."/>
        </authorList>
    </citation>
    <scope>NUCLEOTIDE SEQUENCE [LARGE SCALE GENOMIC DNA]</scope>
    <source>
        <strain evidence="2 3">DSM 21226</strain>
    </source>
</reference>
<keyword evidence="3" id="KW-1185">Reference proteome</keyword>
<name>A0A7Y9U6F0_9BURK</name>
<feature type="domain" description="Nucleotidyltransferase-like" evidence="1">
    <location>
        <begin position="113"/>
        <end position="313"/>
    </location>
</feature>
<evidence type="ECO:0000313" key="2">
    <source>
        <dbReference type="EMBL" id="NYG32561.1"/>
    </source>
</evidence>
<comment type="caution">
    <text evidence="2">The sequence shown here is derived from an EMBL/GenBank/DDBJ whole genome shotgun (WGS) entry which is preliminary data.</text>
</comment>